<feature type="region of interest" description="Disordered" evidence="1">
    <location>
        <begin position="47"/>
        <end position="69"/>
    </location>
</feature>
<reference evidence="3" key="1">
    <citation type="journal article" date="2021" name="Nat. Commun.">
        <title>Genetic determinants of endophytism in the Arabidopsis root mycobiome.</title>
        <authorList>
            <person name="Mesny F."/>
            <person name="Miyauchi S."/>
            <person name="Thiergart T."/>
            <person name="Pickel B."/>
            <person name="Atanasova L."/>
            <person name="Karlsson M."/>
            <person name="Huettel B."/>
            <person name="Barry K.W."/>
            <person name="Haridas S."/>
            <person name="Chen C."/>
            <person name="Bauer D."/>
            <person name="Andreopoulos W."/>
            <person name="Pangilinan J."/>
            <person name="LaButti K."/>
            <person name="Riley R."/>
            <person name="Lipzen A."/>
            <person name="Clum A."/>
            <person name="Drula E."/>
            <person name="Henrissat B."/>
            <person name="Kohler A."/>
            <person name="Grigoriev I.V."/>
            <person name="Martin F.M."/>
            <person name="Hacquard S."/>
        </authorList>
    </citation>
    <scope>NUCLEOTIDE SEQUENCE</scope>
    <source>
        <strain evidence="3">MPI-CAGE-AT-0016</strain>
    </source>
</reference>
<dbReference type="EMBL" id="JAGPXD010000004">
    <property type="protein sequence ID" value="KAH7358725.1"/>
    <property type="molecule type" value="Genomic_DNA"/>
</dbReference>
<gene>
    <name evidence="3" type="ORF">B0T11DRAFT_107408</name>
</gene>
<dbReference type="OrthoDB" id="10252171at2759"/>
<proteinExistence type="predicted"/>
<dbReference type="SMART" id="SM00240">
    <property type="entry name" value="FHA"/>
    <property type="match status" value="1"/>
</dbReference>
<protein>
    <recommendedName>
        <fullName evidence="2">FHA domain-containing protein</fullName>
    </recommendedName>
</protein>
<dbReference type="Gene3D" id="2.60.200.20">
    <property type="match status" value="1"/>
</dbReference>
<keyword evidence="4" id="KW-1185">Reference proteome</keyword>
<evidence type="ECO:0000256" key="1">
    <source>
        <dbReference type="SAM" id="MobiDB-lite"/>
    </source>
</evidence>
<feature type="domain" description="FHA" evidence="2">
    <location>
        <begin position="89"/>
        <end position="135"/>
    </location>
</feature>
<dbReference type="AlphaFoldDB" id="A0A8K0THM5"/>
<feature type="compositionally biased region" description="Basic and acidic residues" evidence="1">
    <location>
        <begin position="56"/>
        <end position="65"/>
    </location>
</feature>
<accession>A0A8K0THM5</accession>
<dbReference type="InterPro" id="IPR000253">
    <property type="entry name" value="FHA_dom"/>
</dbReference>
<dbReference type="Proteomes" id="UP000813385">
    <property type="component" value="Unassembled WGS sequence"/>
</dbReference>
<comment type="caution">
    <text evidence="3">The sequence shown here is derived from an EMBL/GenBank/DDBJ whole genome shotgun (WGS) entry which is preliminary data.</text>
</comment>
<name>A0A8K0THM5_9PEZI</name>
<sequence length="257" mass="28832">MTNSTFSNTIAWLIPSAGNRWAAEAMRMPQNASRRIDVSPCFDSISEDNEQDDASASERDEDGDRLSFGSPRSALSLSFDHRPRGLRGFVIGTDPKSCDIVLPKVRGVSRRHCHITFDSEKRLVLRDTSKHGTTVWYDGRNNGCRRAYTWLLSSGFSYGFPAAVGRIIIDIQNIRLQIVVNACMTQSDTFQAQVEDFMMAVSPVSLLPRNDPLLPAPLRIQRPVLVKYTVAVEEGSPPETYLWNAARPWEPMVKARD</sequence>
<organism evidence="3 4">
    <name type="scientific">Plectosphaerella cucumerina</name>
    <dbReference type="NCBI Taxonomy" id="40658"/>
    <lineage>
        <taxon>Eukaryota</taxon>
        <taxon>Fungi</taxon>
        <taxon>Dikarya</taxon>
        <taxon>Ascomycota</taxon>
        <taxon>Pezizomycotina</taxon>
        <taxon>Sordariomycetes</taxon>
        <taxon>Hypocreomycetidae</taxon>
        <taxon>Glomerellales</taxon>
        <taxon>Plectosphaerellaceae</taxon>
        <taxon>Plectosphaerella</taxon>
    </lineage>
</organism>
<dbReference type="InterPro" id="IPR008984">
    <property type="entry name" value="SMAD_FHA_dom_sf"/>
</dbReference>
<dbReference type="SUPFAM" id="SSF49879">
    <property type="entry name" value="SMAD/FHA domain"/>
    <property type="match status" value="1"/>
</dbReference>
<evidence type="ECO:0000313" key="3">
    <source>
        <dbReference type="EMBL" id="KAH7358725.1"/>
    </source>
</evidence>
<evidence type="ECO:0000259" key="2">
    <source>
        <dbReference type="PROSITE" id="PS50006"/>
    </source>
</evidence>
<evidence type="ECO:0000313" key="4">
    <source>
        <dbReference type="Proteomes" id="UP000813385"/>
    </source>
</evidence>
<dbReference type="Pfam" id="PF00498">
    <property type="entry name" value="FHA"/>
    <property type="match status" value="1"/>
</dbReference>
<dbReference type="CDD" id="cd00060">
    <property type="entry name" value="FHA"/>
    <property type="match status" value="1"/>
</dbReference>
<dbReference type="PROSITE" id="PS50006">
    <property type="entry name" value="FHA_DOMAIN"/>
    <property type="match status" value="1"/>
</dbReference>